<dbReference type="InterPro" id="IPR041380">
    <property type="entry name" value="Acetyltransf_17"/>
</dbReference>
<dbReference type="EMBL" id="CP026952">
    <property type="protein sequence ID" value="AWB91596.1"/>
    <property type="molecule type" value="Genomic_DNA"/>
</dbReference>
<evidence type="ECO:0000256" key="4">
    <source>
        <dbReference type="HAMAP-Rule" id="MF_01812"/>
    </source>
</evidence>
<dbReference type="Proteomes" id="UP000244384">
    <property type="component" value="Chromosome"/>
</dbReference>
<feature type="active site" description="Proton acceptor; via carboxylate" evidence="4">
    <location>
        <position position="431"/>
    </location>
</feature>
<dbReference type="InterPro" id="IPR016181">
    <property type="entry name" value="Acyl_CoA_acyltransferase"/>
</dbReference>
<dbReference type="InterPro" id="IPR025559">
    <property type="entry name" value="Eis_dom"/>
</dbReference>
<keyword evidence="3 4" id="KW-0012">Acyltransferase</keyword>
<feature type="binding site" evidence="4">
    <location>
        <begin position="147"/>
        <end position="148"/>
    </location>
    <ligand>
        <name>acetyl-CoA</name>
        <dbReference type="ChEBI" id="CHEBI:57288"/>
    </ligand>
</feature>
<dbReference type="Gene3D" id="3.30.1050.10">
    <property type="entry name" value="SCP2 sterol-binding domain"/>
    <property type="match status" value="1"/>
</dbReference>
<proteinExistence type="inferred from homology"/>
<evidence type="ECO:0000313" key="6">
    <source>
        <dbReference type="Proteomes" id="UP000244384"/>
    </source>
</evidence>
<keyword evidence="2 4" id="KW-0808">Transferase</keyword>
<dbReference type="InterPro" id="IPR000182">
    <property type="entry name" value="GNAT_dom"/>
</dbReference>
<dbReference type="HAMAP" id="MF_01812">
    <property type="entry name" value="Eis"/>
    <property type="match status" value="1"/>
</dbReference>
<accession>A0A2S0WJT1</accession>
<evidence type="ECO:0000313" key="5">
    <source>
        <dbReference type="EMBL" id="AWB91596.1"/>
    </source>
</evidence>
<dbReference type="InterPro" id="IPR022902">
    <property type="entry name" value="NAcTrfase_Eis"/>
</dbReference>
<name>A0A2S0WJT1_9ACTN</name>
<evidence type="ECO:0000256" key="1">
    <source>
        <dbReference type="ARBA" id="ARBA00009213"/>
    </source>
</evidence>
<dbReference type="Gene3D" id="3.40.630.30">
    <property type="match status" value="2"/>
</dbReference>
<dbReference type="GO" id="GO:0030649">
    <property type="term" value="P:aminoglycoside antibiotic catabolic process"/>
    <property type="evidence" value="ECO:0007669"/>
    <property type="project" value="TreeGrafter"/>
</dbReference>
<comment type="similarity">
    <text evidence="1 4">Belongs to the acetyltransferase Eis family.</text>
</comment>
<dbReference type="Pfam" id="PF17668">
    <property type="entry name" value="Acetyltransf_17"/>
    <property type="match status" value="1"/>
</dbReference>
<gene>
    <name evidence="5" type="ORF">C3E78_04840</name>
</gene>
<feature type="binding site" evidence="4">
    <location>
        <begin position="111"/>
        <end position="113"/>
    </location>
    <ligand>
        <name>acetyl-CoA</name>
        <dbReference type="ChEBI" id="CHEBI:57288"/>
    </ligand>
</feature>
<dbReference type="GO" id="GO:0034069">
    <property type="term" value="F:aminoglycoside N-acetyltransferase activity"/>
    <property type="evidence" value="ECO:0007669"/>
    <property type="project" value="TreeGrafter"/>
</dbReference>
<evidence type="ECO:0000256" key="3">
    <source>
        <dbReference type="ARBA" id="ARBA00023315"/>
    </source>
</evidence>
<dbReference type="RefSeq" id="WP_108577242.1">
    <property type="nucleotide sequence ID" value="NZ_CP026952.1"/>
</dbReference>
<dbReference type="PANTHER" id="PTHR37817:SF1">
    <property type="entry name" value="N-ACETYLTRANSFERASE EIS"/>
    <property type="match status" value="1"/>
</dbReference>
<reference evidence="6" key="1">
    <citation type="submission" date="2018-01" db="EMBL/GenBank/DDBJ databases">
        <authorList>
            <person name="Li J."/>
        </authorList>
    </citation>
    <scope>NUCLEOTIDE SEQUENCE [LARGE SCALE GENOMIC DNA]</scope>
    <source>
        <strain evidence="6">592</strain>
    </source>
</reference>
<sequence length="431" mass="47083">MSTRSADLPIDETSRARLAAQGLRLAVVDGTDAAAYEAWFRAETRGFHNATPTPETIATRHRLLGKDRRLVGVFDDTAGIPEQPVATTICWPADLTVPGRRAVPAWAVSGVTVAQTHRRRGIARALVEAELRTALAQDLPVAMLTVSESTIYSRFGYSPAAFARDLTISTRRVRWTGPEPRGRVQLVTGEQLREDGLAIVERVRLGRPGEMSYSGHLWTRQLGLAPGDADSRKLQIVRYDDPDGVPQGFAVYELVEDPADYADHELKLHTLVAATTDAYAGLWRYVLEMDLVATVTAHLRPVDEPLRWMIDDFRAVRVNELDHLWVRVLDVPAALAARTYGAPGRLVIAIDDPLGFAAGTWAVDVADTGEATVRATDDPADASMSVNALGSLYLGGVPARTLAAAGLLTGDAERLDRFFRAPVEPYLSIWF</sequence>
<dbReference type="Pfam" id="PF13527">
    <property type="entry name" value="Acetyltransf_9"/>
    <property type="match status" value="1"/>
</dbReference>
<accession>A0A5F2ES72</accession>
<dbReference type="OrthoDB" id="8399956at2"/>
<dbReference type="PANTHER" id="PTHR37817">
    <property type="entry name" value="N-ACETYLTRANSFERASE EIS"/>
    <property type="match status" value="1"/>
</dbReference>
<dbReference type="NCBIfam" id="NF002367">
    <property type="entry name" value="PRK01346.1-4"/>
    <property type="match status" value="1"/>
</dbReference>
<dbReference type="SUPFAM" id="SSF55729">
    <property type="entry name" value="Acyl-CoA N-acyltransferases (Nat)"/>
    <property type="match status" value="1"/>
</dbReference>
<dbReference type="Pfam" id="PF13530">
    <property type="entry name" value="SCP2_2"/>
    <property type="match status" value="1"/>
</dbReference>
<organism evidence="5 6">
    <name type="scientific">Aeromicrobium chenweiae</name>
    <dbReference type="NCBI Taxonomy" id="2079793"/>
    <lineage>
        <taxon>Bacteria</taxon>
        <taxon>Bacillati</taxon>
        <taxon>Actinomycetota</taxon>
        <taxon>Actinomycetes</taxon>
        <taxon>Propionibacteriales</taxon>
        <taxon>Nocardioidaceae</taxon>
        <taxon>Aeromicrobium</taxon>
    </lineage>
</organism>
<dbReference type="InterPro" id="IPR051554">
    <property type="entry name" value="Acetyltransferase_Eis"/>
</dbReference>
<dbReference type="SUPFAM" id="SSF55718">
    <property type="entry name" value="SCP-like"/>
    <property type="match status" value="1"/>
</dbReference>
<dbReference type="PROSITE" id="PS51186">
    <property type="entry name" value="GNAT"/>
    <property type="match status" value="1"/>
</dbReference>
<keyword evidence="6" id="KW-1185">Reference proteome</keyword>
<evidence type="ECO:0000256" key="2">
    <source>
        <dbReference type="ARBA" id="ARBA00022679"/>
    </source>
</evidence>
<feature type="binding site" evidence="4">
    <location>
        <begin position="119"/>
        <end position="124"/>
    </location>
    <ligand>
        <name>acetyl-CoA</name>
        <dbReference type="ChEBI" id="CHEBI:57288"/>
    </ligand>
</feature>
<feature type="active site" description="Proton donor" evidence="4">
    <location>
        <position position="152"/>
    </location>
</feature>
<comment type="subunit">
    <text evidence="4">Homohexamer; trimer of dimers.</text>
</comment>
<dbReference type="KEGG" id="aez:C3E78_04840"/>
<dbReference type="AlphaFoldDB" id="A0A2S0WJT1"/>
<dbReference type="InterPro" id="IPR036527">
    <property type="entry name" value="SCP2_sterol-bd_dom_sf"/>
</dbReference>
<protein>
    <submittedName>
        <fullName evidence="5">GNAT family N-acetyltransferase</fullName>
    </submittedName>
</protein>